<dbReference type="EMBL" id="PDTV01000005">
    <property type="protein sequence ID" value="PIE83290.1"/>
    <property type="molecule type" value="Genomic_DNA"/>
</dbReference>
<feature type="transmembrane region" description="Helical" evidence="1">
    <location>
        <begin position="62"/>
        <end position="85"/>
    </location>
</feature>
<name>A0A2G6PGC1_9GAMM</name>
<proteinExistence type="predicted"/>
<sequence>MPEHCPHAGYRPRQARNEIRAGGWYGDIWHNTVNGRVMTVPAVERDFAATFFLNRYGRRAGLILAGLQALFILLLMKIADCAWLWAEDSDQQCDAWSRFIGFGV</sequence>
<keyword evidence="1" id="KW-0812">Transmembrane</keyword>
<comment type="caution">
    <text evidence="2">The sequence shown here is derived from an EMBL/GenBank/DDBJ whole genome shotgun (WGS) entry which is preliminary data.</text>
</comment>
<reference evidence="2 3" key="1">
    <citation type="submission" date="2017-10" db="EMBL/GenBank/DDBJ databases">
        <title>Novel microbial diversity and functional potential in the marine mammal oral microbiome.</title>
        <authorList>
            <person name="Dudek N.K."/>
            <person name="Sun C.L."/>
            <person name="Burstein D."/>
            <person name="Kantor R.S."/>
            <person name="Aliaga Goltsman D.S."/>
            <person name="Bik E.M."/>
            <person name="Thomas B.C."/>
            <person name="Banfield J.F."/>
            <person name="Relman D.A."/>
        </authorList>
    </citation>
    <scope>NUCLEOTIDE SEQUENCE [LARGE SCALE GENOMIC DNA]</scope>
    <source>
        <strain evidence="2">DOLJORAL78_50_517</strain>
    </source>
</reference>
<evidence type="ECO:0000313" key="2">
    <source>
        <dbReference type="EMBL" id="PIE83290.1"/>
    </source>
</evidence>
<gene>
    <name evidence="2" type="ORF">CSA09_02120</name>
</gene>
<dbReference type="Proteomes" id="UP000229278">
    <property type="component" value="Unassembled WGS sequence"/>
</dbReference>
<organism evidence="2 3">
    <name type="scientific">Candidatus Contendibacter odensensis</name>
    <dbReference type="NCBI Taxonomy" id="1400860"/>
    <lineage>
        <taxon>Bacteria</taxon>
        <taxon>Pseudomonadati</taxon>
        <taxon>Pseudomonadota</taxon>
        <taxon>Gammaproteobacteria</taxon>
        <taxon>Candidatus Competibacteraceae</taxon>
        <taxon>Candidatus Contendibacter</taxon>
    </lineage>
</organism>
<accession>A0A2G6PGC1</accession>
<evidence type="ECO:0000313" key="3">
    <source>
        <dbReference type="Proteomes" id="UP000229278"/>
    </source>
</evidence>
<protein>
    <submittedName>
        <fullName evidence="2">Uncharacterized protein</fullName>
    </submittedName>
</protein>
<evidence type="ECO:0000256" key="1">
    <source>
        <dbReference type="SAM" id="Phobius"/>
    </source>
</evidence>
<keyword evidence="1" id="KW-1133">Transmembrane helix</keyword>
<dbReference type="AlphaFoldDB" id="A0A2G6PGC1"/>
<keyword evidence="1" id="KW-0472">Membrane</keyword>